<dbReference type="Gene3D" id="1.10.510.10">
    <property type="entry name" value="Transferase(Phosphotransferase) domain 1"/>
    <property type="match status" value="1"/>
</dbReference>
<dbReference type="Gramene" id="PRQ17876">
    <property type="protein sequence ID" value="PRQ17876"/>
    <property type="gene ID" value="RchiOBHm_Chr7g0199741"/>
</dbReference>
<dbReference type="InterPro" id="IPR050528">
    <property type="entry name" value="L-type_Lectin-RKs"/>
</dbReference>
<feature type="signal peptide" evidence="14">
    <location>
        <begin position="1"/>
        <end position="20"/>
    </location>
</feature>
<dbReference type="InterPro" id="IPR013320">
    <property type="entry name" value="ConA-like_dom_sf"/>
</dbReference>
<evidence type="ECO:0000256" key="10">
    <source>
        <dbReference type="ARBA" id="ARBA00022989"/>
    </source>
</evidence>
<dbReference type="EMBL" id="PDCK01000045">
    <property type="protein sequence ID" value="PRQ17876.1"/>
    <property type="molecule type" value="Genomic_DNA"/>
</dbReference>
<keyword evidence="16" id="KW-0808">Transferase</keyword>
<evidence type="ECO:0000256" key="4">
    <source>
        <dbReference type="ARBA" id="ARBA00010217"/>
    </source>
</evidence>
<evidence type="ECO:0000256" key="3">
    <source>
        <dbReference type="ARBA" id="ARBA00008536"/>
    </source>
</evidence>
<evidence type="ECO:0000256" key="1">
    <source>
        <dbReference type="ARBA" id="ARBA00004479"/>
    </source>
</evidence>
<evidence type="ECO:0000256" key="5">
    <source>
        <dbReference type="ARBA" id="ARBA00022692"/>
    </source>
</evidence>
<evidence type="ECO:0000313" key="17">
    <source>
        <dbReference type="Proteomes" id="UP000238479"/>
    </source>
</evidence>
<dbReference type="AlphaFoldDB" id="A0A2P6P7H5"/>
<comment type="similarity">
    <text evidence="4">In the C-terminal section; belongs to the protein kinase superfamily. Ser/Thr protein kinase family.</text>
</comment>
<dbReference type="SUPFAM" id="SSF56112">
    <property type="entry name" value="Protein kinase-like (PK-like)"/>
    <property type="match status" value="1"/>
</dbReference>
<comment type="similarity">
    <text evidence="3">In the N-terminal section; belongs to the leguminous lectin family.</text>
</comment>
<proteinExistence type="inferred from homology"/>
<evidence type="ECO:0000256" key="6">
    <source>
        <dbReference type="ARBA" id="ARBA00022729"/>
    </source>
</evidence>
<keyword evidence="6 14" id="KW-0732">Signal</keyword>
<dbReference type="Pfam" id="PF00139">
    <property type="entry name" value="Lectin_legB"/>
    <property type="match status" value="1"/>
</dbReference>
<keyword evidence="9" id="KW-0067">ATP-binding</keyword>
<comment type="caution">
    <text evidence="16">The sequence shown here is derived from an EMBL/GenBank/DDBJ whole genome shotgun (WGS) entry which is preliminary data.</text>
</comment>
<dbReference type="PANTHER" id="PTHR27007">
    <property type="match status" value="1"/>
</dbReference>
<evidence type="ECO:0000256" key="9">
    <source>
        <dbReference type="ARBA" id="ARBA00022840"/>
    </source>
</evidence>
<dbReference type="Gene3D" id="2.60.120.200">
    <property type="match status" value="1"/>
</dbReference>
<keyword evidence="8" id="KW-0547">Nucleotide-binding</keyword>
<dbReference type="GO" id="GO:0030246">
    <property type="term" value="F:carbohydrate binding"/>
    <property type="evidence" value="ECO:0007669"/>
    <property type="project" value="UniProtKB-KW"/>
</dbReference>
<feature type="chain" id="PRO_5015111787" description="Protein kinase domain-containing protein" evidence="14">
    <location>
        <begin position="21"/>
        <end position="631"/>
    </location>
</feature>
<dbReference type="Pfam" id="PF07714">
    <property type="entry name" value="PK_Tyr_Ser-Thr"/>
    <property type="match status" value="1"/>
</dbReference>
<dbReference type="Proteomes" id="UP000238479">
    <property type="component" value="Chromosome 7"/>
</dbReference>
<protein>
    <recommendedName>
        <fullName evidence="15">Protein kinase domain-containing protein</fullName>
    </recommendedName>
</protein>
<feature type="domain" description="Protein kinase" evidence="15">
    <location>
        <begin position="376"/>
        <end position="631"/>
    </location>
</feature>
<dbReference type="CDD" id="cd06899">
    <property type="entry name" value="lectin_legume_LecRK_Arcelin_ConA"/>
    <property type="match status" value="1"/>
</dbReference>
<reference evidence="16 17" key="1">
    <citation type="journal article" date="2018" name="Nat. Genet.">
        <title>The Rosa genome provides new insights in the design of modern roses.</title>
        <authorList>
            <person name="Bendahmane M."/>
        </authorList>
    </citation>
    <scope>NUCLEOTIDE SEQUENCE [LARGE SCALE GENOMIC DNA]</scope>
    <source>
        <strain evidence="17">cv. Old Blush</strain>
    </source>
</reference>
<evidence type="ECO:0000256" key="12">
    <source>
        <dbReference type="ARBA" id="ARBA00023170"/>
    </source>
</evidence>
<dbReference type="SMART" id="SM00220">
    <property type="entry name" value="S_TKc"/>
    <property type="match status" value="1"/>
</dbReference>
<evidence type="ECO:0000259" key="15">
    <source>
        <dbReference type="PROSITE" id="PS50011"/>
    </source>
</evidence>
<keyword evidence="17" id="KW-1185">Reference proteome</keyword>
<dbReference type="PROSITE" id="PS50011">
    <property type="entry name" value="PROTEIN_KINASE_DOM"/>
    <property type="match status" value="1"/>
</dbReference>
<dbReference type="InterPro" id="IPR000719">
    <property type="entry name" value="Prot_kinase_dom"/>
</dbReference>
<evidence type="ECO:0000256" key="13">
    <source>
        <dbReference type="SAM" id="Phobius"/>
    </source>
</evidence>
<sequence length="631" mass="70759">MDSLPCLWWIWLIISITFLAKQETQLLAHNHQKRPTTNVTKHLHFPSFHPSNPELKCLGNAVISEEKGVIQIPHASLKVQPQTYQVGRALYSSHIRLFDPMTLTPASFQTTFSFQFTNSTTNRSGNGLAFVIVPDEFTTGKPGPWLGIVNDACNHYKVFAVEFDTSHDLQFGDPNDDHVGINLGTIVSFKTANSSEASVSLHNHTVVHRVWITYDGYLRWITLHLGIDGDPKPSQPLLSSSLNLSPFLEEYMFVGFSASTGDSSQIHNIFSWNFSSTVPASLPIPSPKICHRNVKHQVSKYSKTGQRAPPSGFLIFVTLLGLCSLAFLGFYFSSQRNKSSSEEAFSRFLERRKRPMLPSKPRKFTFTELYSATQRFSRVYVLASDASGVLYRGTLTNGYHVAVRRFSTRFLGSSSSRFDWVRIKKRIGEITKVVAHPSLPIIRGWCCESGEAMIVYDHYQNGSLDRWLFGLGTLPWTWRFKLIKDIAEALSFLHSKQLAHGNLNTSTIFLDVNYRAVVGDYRLGFFSGESGRDDPVSGMRADVFGFGMLVLEIVTGKKEEEVGDEEVGLLGFVGEMHGKGEMVKVVDERLGDQVNREEASRVLKIGLSCATESCSRPNMNEVFQCLTNAHQ</sequence>
<organism evidence="16 17">
    <name type="scientific">Rosa chinensis</name>
    <name type="common">China rose</name>
    <dbReference type="NCBI Taxonomy" id="74649"/>
    <lineage>
        <taxon>Eukaryota</taxon>
        <taxon>Viridiplantae</taxon>
        <taxon>Streptophyta</taxon>
        <taxon>Embryophyta</taxon>
        <taxon>Tracheophyta</taxon>
        <taxon>Spermatophyta</taxon>
        <taxon>Magnoliopsida</taxon>
        <taxon>eudicotyledons</taxon>
        <taxon>Gunneridae</taxon>
        <taxon>Pentapetalae</taxon>
        <taxon>rosids</taxon>
        <taxon>fabids</taxon>
        <taxon>Rosales</taxon>
        <taxon>Rosaceae</taxon>
        <taxon>Rosoideae</taxon>
        <taxon>Rosoideae incertae sedis</taxon>
        <taxon>Rosa</taxon>
    </lineage>
</organism>
<dbReference type="InterPro" id="IPR001220">
    <property type="entry name" value="Legume_lectin_dom"/>
</dbReference>
<dbReference type="GO" id="GO:0004672">
    <property type="term" value="F:protein kinase activity"/>
    <property type="evidence" value="ECO:0007669"/>
    <property type="project" value="InterPro"/>
</dbReference>
<evidence type="ECO:0000313" key="16">
    <source>
        <dbReference type="EMBL" id="PRQ17876.1"/>
    </source>
</evidence>
<keyword evidence="7" id="KW-0430">Lectin</keyword>
<evidence type="ECO:0000256" key="11">
    <source>
        <dbReference type="ARBA" id="ARBA00023136"/>
    </source>
</evidence>
<gene>
    <name evidence="16" type="ORF">RchiOBHm_Chr7g0199741</name>
</gene>
<dbReference type="InterPro" id="IPR001245">
    <property type="entry name" value="Ser-Thr/Tyr_kinase_cat_dom"/>
</dbReference>
<dbReference type="SUPFAM" id="SSF49899">
    <property type="entry name" value="Concanavalin A-like lectins/glucanases"/>
    <property type="match status" value="1"/>
</dbReference>
<comment type="subcellular location">
    <subcellularLocation>
        <location evidence="1">Membrane</location>
        <topology evidence="1">Single-pass type I membrane protein</topology>
    </subcellularLocation>
</comment>
<dbReference type="GO" id="GO:0005524">
    <property type="term" value="F:ATP binding"/>
    <property type="evidence" value="ECO:0007669"/>
    <property type="project" value="UniProtKB-KW"/>
</dbReference>
<accession>A0A2P6P7H5</accession>
<name>A0A2P6P7H5_ROSCH</name>
<keyword evidence="10 13" id="KW-1133">Transmembrane helix</keyword>
<comment type="similarity">
    <text evidence="2">Belongs to the leguminous lectin family.</text>
</comment>
<keyword evidence="5 13" id="KW-0812">Transmembrane</keyword>
<dbReference type="OMA" id="GIVNDAC"/>
<feature type="transmembrane region" description="Helical" evidence="13">
    <location>
        <begin position="312"/>
        <end position="332"/>
    </location>
</feature>
<dbReference type="Gene3D" id="3.30.200.20">
    <property type="entry name" value="Phosphorylase Kinase, domain 1"/>
    <property type="match status" value="1"/>
</dbReference>
<dbReference type="GO" id="GO:0006952">
    <property type="term" value="P:defense response"/>
    <property type="evidence" value="ECO:0007669"/>
    <property type="project" value="UniProtKB-ARBA"/>
</dbReference>
<evidence type="ECO:0000256" key="7">
    <source>
        <dbReference type="ARBA" id="ARBA00022734"/>
    </source>
</evidence>
<evidence type="ECO:0000256" key="14">
    <source>
        <dbReference type="SAM" id="SignalP"/>
    </source>
</evidence>
<dbReference type="InterPro" id="IPR011009">
    <property type="entry name" value="Kinase-like_dom_sf"/>
</dbReference>
<dbReference type="GO" id="GO:0051707">
    <property type="term" value="P:response to other organism"/>
    <property type="evidence" value="ECO:0007669"/>
    <property type="project" value="UniProtKB-ARBA"/>
</dbReference>
<keyword evidence="11 13" id="KW-0472">Membrane</keyword>
<evidence type="ECO:0000256" key="2">
    <source>
        <dbReference type="ARBA" id="ARBA00007606"/>
    </source>
</evidence>
<dbReference type="GO" id="GO:0016020">
    <property type="term" value="C:membrane"/>
    <property type="evidence" value="ECO:0007669"/>
    <property type="project" value="UniProtKB-SubCell"/>
</dbReference>
<keyword evidence="12" id="KW-0675">Receptor</keyword>
<evidence type="ECO:0000256" key="8">
    <source>
        <dbReference type="ARBA" id="ARBA00022741"/>
    </source>
</evidence>